<reference evidence="3 4" key="1">
    <citation type="submission" date="2019-09" db="EMBL/GenBank/DDBJ databases">
        <title>Isolation of a novel species in the genus Cupriavidus from patients with sepsis using whole genome sequencing.</title>
        <authorList>
            <person name="Kweon O.J."/>
            <person name="Lee M.-K."/>
        </authorList>
    </citation>
    <scope>NUCLEOTIDE SEQUENCE [LARGE SCALE GENOMIC DNA]</scope>
    <source>
        <strain evidence="3 4">MKL-01</strain>
    </source>
</reference>
<keyword evidence="2" id="KW-0560">Oxidoreductase</keyword>
<dbReference type="Gene3D" id="3.30.1370.60">
    <property type="entry name" value="Hypothetical oxidoreductase yiak, domain 2"/>
    <property type="match status" value="1"/>
</dbReference>
<dbReference type="Pfam" id="PF02615">
    <property type="entry name" value="Ldh_2"/>
    <property type="match status" value="1"/>
</dbReference>
<dbReference type="InterPro" id="IPR043144">
    <property type="entry name" value="Mal/L-sulf/L-lact_DH-like_ah"/>
</dbReference>
<accession>A0A5M8AP42</accession>
<dbReference type="RefSeq" id="WP_149317379.1">
    <property type="nucleotide sequence ID" value="NZ_VWRN01000031.1"/>
</dbReference>
<name>A0A5M8AP42_9BURK</name>
<gene>
    <name evidence="3" type="ORF">F1599_11735</name>
</gene>
<comment type="similarity">
    <text evidence="1">Belongs to the LDH2/MDH2 oxidoreductase family.</text>
</comment>
<dbReference type="SUPFAM" id="SSF89733">
    <property type="entry name" value="L-sulfolactate dehydrogenase-like"/>
    <property type="match status" value="1"/>
</dbReference>
<evidence type="ECO:0000313" key="3">
    <source>
        <dbReference type="EMBL" id="KAA6124569.1"/>
    </source>
</evidence>
<dbReference type="EMBL" id="VWRN01000031">
    <property type="protein sequence ID" value="KAA6124569.1"/>
    <property type="molecule type" value="Genomic_DNA"/>
</dbReference>
<dbReference type="GO" id="GO:0016491">
    <property type="term" value="F:oxidoreductase activity"/>
    <property type="evidence" value="ECO:0007669"/>
    <property type="project" value="UniProtKB-KW"/>
</dbReference>
<dbReference type="Gene3D" id="1.10.1530.10">
    <property type="match status" value="1"/>
</dbReference>
<dbReference type="PANTHER" id="PTHR11091:SF0">
    <property type="entry name" value="MALATE DEHYDROGENASE"/>
    <property type="match status" value="1"/>
</dbReference>
<evidence type="ECO:0000313" key="4">
    <source>
        <dbReference type="Proteomes" id="UP000324324"/>
    </source>
</evidence>
<keyword evidence="4" id="KW-1185">Reference proteome</keyword>
<dbReference type="InterPro" id="IPR043143">
    <property type="entry name" value="Mal/L-sulf/L-lact_DH-like_NADP"/>
</dbReference>
<dbReference type="AlphaFoldDB" id="A0A5M8AP42"/>
<dbReference type="Proteomes" id="UP000324324">
    <property type="component" value="Unassembled WGS sequence"/>
</dbReference>
<dbReference type="InterPro" id="IPR003767">
    <property type="entry name" value="Malate/L-lactate_DH-like"/>
</dbReference>
<organism evidence="3 4">
    <name type="scientific">Cupriavidus cauae</name>
    <dbReference type="NCBI Taxonomy" id="2608999"/>
    <lineage>
        <taxon>Bacteria</taxon>
        <taxon>Pseudomonadati</taxon>
        <taxon>Pseudomonadota</taxon>
        <taxon>Betaproteobacteria</taxon>
        <taxon>Burkholderiales</taxon>
        <taxon>Burkholderiaceae</taxon>
        <taxon>Cupriavidus</taxon>
    </lineage>
</organism>
<sequence>MTNASPEVRARYHAAALRDMAVALLTRAGMPIDRAGDVADILVEGDLMGHDTHGLQLLPVYLAEIESGSMQVAGDYEVISERAAVATWDGKRLPGPWLTLRALDVAIEKAKAYGTGTVTIRRSHHIAALAAYLERATSQGLMMLLYSSAPAAMMVAPFGGTRPLFSPSPMAAGIPTPRGPALIDVSTSITTVGLTTRLYREGKRLPHAWLIDENGEPSDDPAVLQAPHKGSILPLGGLDVGHKGYALSLMVEALTAGLAGHGRDDPGQRWGNTVFLQILDPKAFAGEDAFEHQMGWIADACAQNPPRPGVEQVRLPGWAALDRKARQLEEGVALNPSIVPQLEPWLRKFGTDMPERMG</sequence>
<comment type="caution">
    <text evidence="3">The sequence shown here is derived from an EMBL/GenBank/DDBJ whole genome shotgun (WGS) entry which is preliminary data.</text>
</comment>
<protein>
    <submittedName>
        <fullName evidence="3">Ldh family oxidoreductase</fullName>
    </submittedName>
</protein>
<proteinExistence type="inferred from homology"/>
<dbReference type="PANTHER" id="PTHR11091">
    <property type="entry name" value="OXIDOREDUCTASE-RELATED"/>
    <property type="match status" value="1"/>
</dbReference>
<dbReference type="InterPro" id="IPR036111">
    <property type="entry name" value="Mal/L-sulfo/L-lacto_DH-like_sf"/>
</dbReference>
<evidence type="ECO:0000256" key="2">
    <source>
        <dbReference type="ARBA" id="ARBA00023002"/>
    </source>
</evidence>
<evidence type="ECO:0000256" key="1">
    <source>
        <dbReference type="ARBA" id="ARBA00006056"/>
    </source>
</evidence>